<name>A0A5C6AR46_9BACT</name>
<comment type="caution">
    <text evidence="5">The sequence shown here is derived from an EMBL/GenBank/DDBJ whole genome shotgun (WGS) entry which is preliminary data.</text>
</comment>
<accession>A0A5C6AR46</accession>
<dbReference type="EMBL" id="SJPM01000002">
    <property type="protein sequence ID" value="TWU01967.1"/>
    <property type="molecule type" value="Genomic_DNA"/>
</dbReference>
<dbReference type="PANTHER" id="PTHR35038:SF8">
    <property type="entry name" value="C-TYPE POLYHEME CYTOCHROME OMCC"/>
    <property type="match status" value="1"/>
</dbReference>
<keyword evidence="2" id="KW-0812">Transmembrane</keyword>
<keyword evidence="2" id="KW-1133">Transmembrane helix</keyword>
<keyword evidence="6" id="KW-1185">Reference proteome</keyword>
<dbReference type="Pfam" id="PF09699">
    <property type="entry name" value="Paired_CXXCH_1"/>
    <property type="match status" value="1"/>
</dbReference>
<keyword evidence="2" id="KW-0472">Membrane</keyword>
<dbReference type="InterPro" id="IPR036280">
    <property type="entry name" value="Multihaem_cyt_sf"/>
</dbReference>
<dbReference type="Gene3D" id="1.10.287.3080">
    <property type="match status" value="1"/>
</dbReference>
<feature type="domain" description="Doubled CXXCH motif" evidence="3">
    <location>
        <begin position="312"/>
        <end position="342"/>
    </location>
</feature>
<evidence type="ECO:0000259" key="3">
    <source>
        <dbReference type="Pfam" id="PF09699"/>
    </source>
</evidence>
<feature type="domain" description="Cytochrome c-552/4" evidence="4">
    <location>
        <begin position="195"/>
        <end position="234"/>
    </location>
</feature>
<dbReference type="AlphaFoldDB" id="A0A5C6AR46"/>
<dbReference type="SUPFAM" id="SSF48695">
    <property type="entry name" value="Multiheme cytochromes"/>
    <property type="match status" value="1"/>
</dbReference>
<dbReference type="InterPro" id="IPR010177">
    <property type="entry name" value="Paired_CXXCH_1"/>
</dbReference>
<gene>
    <name evidence="5" type="ORF">Pla100_17030</name>
</gene>
<protein>
    <submittedName>
        <fullName evidence="5">Uncharacterized protein</fullName>
    </submittedName>
</protein>
<evidence type="ECO:0000256" key="1">
    <source>
        <dbReference type="ARBA" id="ARBA00022729"/>
    </source>
</evidence>
<organism evidence="5 6">
    <name type="scientific">Neorhodopirellula pilleata</name>
    <dbReference type="NCBI Taxonomy" id="2714738"/>
    <lineage>
        <taxon>Bacteria</taxon>
        <taxon>Pseudomonadati</taxon>
        <taxon>Planctomycetota</taxon>
        <taxon>Planctomycetia</taxon>
        <taxon>Pirellulales</taxon>
        <taxon>Pirellulaceae</taxon>
        <taxon>Neorhodopirellula</taxon>
    </lineage>
</organism>
<evidence type="ECO:0000313" key="5">
    <source>
        <dbReference type="EMBL" id="TWU01967.1"/>
    </source>
</evidence>
<evidence type="ECO:0000259" key="4">
    <source>
        <dbReference type="Pfam" id="PF13435"/>
    </source>
</evidence>
<dbReference type="Pfam" id="PF13435">
    <property type="entry name" value="Cytochrome_C554"/>
    <property type="match status" value="1"/>
</dbReference>
<reference evidence="5 6" key="1">
    <citation type="submission" date="2019-02" db="EMBL/GenBank/DDBJ databases">
        <title>Deep-cultivation of Planctomycetes and their phenomic and genomic characterization uncovers novel biology.</title>
        <authorList>
            <person name="Wiegand S."/>
            <person name="Jogler M."/>
            <person name="Boedeker C."/>
            <person name="Pinto D."/>
            <person name="Vollmers J."/>
            <person name="Rivas-Marin E."/>
            <person name="Kohn T."/>
            <person name="Peeters S.H."/>
            <person name="Heuer A."/>
            <person name="Rast P."/>
            <person name="Oberbeckmann S."/>
            <person name="Bunk B."/>
            <person name="Jeske O."/>
            <person name="Meyerdierks A."/>
            <person name="Storesund J.E."/>
            <person name="Kallscheuer N."/>
            <person name="Luecker S."/>
            <person name="Lage O.M."/>
            <person name="Pohl T."/>
            <person name="Merkel B.J."/>
            <person name="Hornburger P."/>
            <person name="Mueller R.-W."/>
            <person name="Bruemmer F."/>
            <person name="Labrenz M."/>
            <person name="Spormann A.M."/>
            <person name="Op Den Camp H."/>
            <person name="Overmann J."/>
            <person name="Amann R."/>
            <person name="Jetten M.S.M."/>
            <person name="Mascher T."/>
            <person name="Medema M.H."/>
            <person name="Devos D.P."/>
            <person name="Kaster A.-K."/>
            <person name="Ovreas L."/>
            <person name="Rohde M."/>
            <person name="Galperin M.Y."/>
            <person name="Jogler C."/>
        </authorList>
    </citation>
    <scope>NUCLEOTIDE SEQUENCE [LARGE SCALE GENOMIC DNA]</scope>
    <source>
        <strain evidence="5 6">Pla100</strain>
    </source>
</reference>
<proteinExistence type="predicted"/>
<keyword evidence="1" id="KW-0732">Signal</keyword>
<dbReference type="InterPro" id="IPR051829">
    <property type="entry name" value="Multiheme_Cytochr_ET"/>
</dbReference>
<dbReference type="InterPro" id="IPR023155">
    <property type="entry name" value="Cyt_c-552/4"/>
</dbReference>
<feature type="transmembrane region" description="Helical" evidence="2">
    <location>
        <begin position="15"/>
        <end position="35"/>
    </location>
</feature>
<dbReference type="PANTHER" id="PTHR35038">
    <property type="entry name" value="DISSIMILATORY SULFITE REDUCTASE SIRA"/>
    <property type="match status" value="1"/>
</dbReference>
<dbReference type="Proteomes" id="UP000316213">
    <property type="component" value="Unassembled WGS sequence"/>
</dbReference>
<evidence type="ECO:0000313" key="6">
    <source>
        <dbReference type="Proteomes" id="UP000316213"/>
    </source>
</evidence>
<dbReference type="Gene3D" id="3.90.10.10">
    <property type="entry name" value="Cytochrome C3"/>
    <property type="match status" value="1"/>
</dbReference>
<sequence length="402" mass="44862">MLSVLFDSETVRRTLIALATLLLAVVVFVVVFTLARPRRAMESSPRIVDAQAEQAPTFVGKQVCAECHQSNFHLHAASGHATTLRPASEPIVAEHFIDEAYDAGESFGTYRYLLEPDGLSVTSGEYSERAFPLEYAFGSGHNAITLVTLVADEDGKTVGMEHRATWFSSNDCLGPTPGQHDAPPEFSAEVFGFKKTSQEISECIGCHTTTFEFHEDRLSLGNLRPNVNCERCHGPGSEHVRQARDNPVRPAAFSVGRDDWTINDEISLCGECHRMPQDFSPLALREYANVMPRFQPVGLLRSECFLKSKDLRCTTCHNPHETSTARTTQQYESVCLDCHRQAESDHIACPQSPTERCIECHMPRVKFVGDIGFHDHWIRVRDSNKEVEILPESPASDRISDE</sequence>
<evidence type="ECO:0000256" key="2">
    <source>
        <dbReference type="SAM" id="Phobius"/>
    </source>
</evidence>